<dbReference type="PANTHER" id="PTHR22803">
    <property type="entry name" value="MANNOSE, PHOSPHOLIPASE, LECTIN RECEPTOR RELATED"/>
    <property type="match status" value="1"/>
</dbReference>
<dbReference type="SUPFAM" id="SSF56436">
    <property type="entry name" value="C-type lectin-like"/>
    <property type="match status" value="1"/>
</dbReference>
<dbReference type="OMA" id="WILYNGH"/>
<feature type="domain" description="C-type lectin" evidence="2">
    <location>
        <begin position="32"/>
        <end position="159"/>
    </location>
</feature>
<evidence type="ECO:0000256" key="1">
    <source>
        <dbReference type="ARBA" id="ARBA00023157"/>
    </source>
</evidence>
<dbReference type="AlphaFoldDB" id="A0A3B3DC98"/>
<evidence type="ECO:0000313" key="4">
    <source>
        <dbReference type="Proteomes" id="UP000261560"/>
    </source>
</evidence>
<evidence type="ECO:0000259" key="2">
    <source>
        <dbReference type="PROSITE" id="PS50041"/>
    </source>
</evidence>
<dbReference type="GeneTree" id="ENSGT01050000244842"/>
<reference evidence="3" key="2">
    <citation type="submission" date="2025-09" db="UniProtKB">
        <authorList>
            <consortium name="Ensembl"/>
        </authorList>
    </citation>
    <scope>IDENTIFICATION</scope>
</reference>
<dbReference type="SMART" id="SM00034">
    <property type="entry name" value="CLECT"/>
    <property type="match status" value="1"/>
</dbReference>
<dbReference type="CDD" id="cd00037">
    <property type="entry name" value="CLECT"/>
    <property type="match status" value="1"/>
</dbReference>
<dbReference type="InterPro" id="IPR016187">
    <property type="entry name" value="CTDL_fold"/>
</dbReference>
<dbReference type="STRING" id="30732.ENSOMEP00000027526"/>
<sequence>MGYICYKGGAPLAPPQGTQASEGFCSDPWIPYNGHCFHLHRTPLAWTDAQRECRKEGGDLSSMYNVEDQSFHLTENITDMEKLHVQQGGKAWIGLHIADPNTGYVWSDGSPVNFQHWQEGEPNNHNNAESCAEVQIYSWDENGSWNDANCESYNDWLCQIRAGKVKK</sequence>
<evidence type="ECO:0000313" key="3">
    <source>
        <dbReference type="Ensembl" id="ENSOMEP00000027526.1"/>
    </source>
</evidence>
<proteinExistence type="predicted"/>
<dbReference type="PaxDb" id="30732-ENSOMEP00000027526"/>
<reference evidence="3" key="1">
    <citation type="submission" date="2025-08" db="UniProtKB">
        <authorList>
            <consortium name="Ensembl"/>
        </authorList>
    </citation>
    <scope>IDENTIFICATION</scope>
</reference>
<dbReference type="Ensembl" id="ENSOMET00000001744.1">
    <property type="protein sequence ID" value="ENSOMEP00000027526.1"/>
    <property type="gene ID" value="ENSOMEG00000010046.1"/>
</dbReference>
<dbReference type="Proteomes" id="UP000261560">
    <property type="component" value="Unplaced"/>
</dbReference>
<protein>
    <recommendedName>
        <fullName evidence="2">C-type lectin domain-containing protein</fullName>
    </recommendedName>
</protein>
<dbReference type="InterPro" id="IPR050111">
    <property type="entry name" value="C-type_lectin/snaclec_domain"/>
</dbReference>
<dbReference type="InterPro" id="IPR016186">
    <property type="entry name" value="C-type_lectin-like/link_sf"/>
</dbReference>
<dbReference type="Pfam" id="PF00059">
    <property type="entry name" value="Lectin_C"/>
    <property type="match status" value="1"/>
</dbReference>
<keyword evidence="1" id="KW-1015">Disulfide bond</keyword>
<dbReference type="PROSITE" id="PS00615">
    <property type="entry name" value="C_TYPE_LECTIN_1"/>
    <property type="match status" value="1"/>
</dbReference>
<dbReference type="PROSITE" id="PS50041">
    <property type="entry name" value="C_TYPE_LECTIN_2"/>
    <property type="match status" value="1"/>
</dbReference>
<dbReference type="InterPro" id="IPR018378">
    <property type="entry name" value="C-type_lectin_CS"/>
</dbReference>
<dbReference type="InterPro" id="IPR001304">
    <property type="entry name" value="C-type_lectin-like"/>
</dbReference>
<dbReference type="Gene3D" id="3.10.100.10">
    <property type="entry name" value="Mannose-Binding Protein A, subunit A"/>
    <property type="match status" value="1"/>
</dbReference>
<organism evidence="3 4">
    <name type="scientific">Oryzias melastigma</name>
    <name type="common">Marine medaka</name>
    <dbReference type="NCBI Taxonomy" id="30732"/>
    <lineage>
        <taxon>Eukaryota</taxon>
        <taxon>Metazoa</taxon>
        <taxon>Chordata</taxon>
        <taxon>Craniata</taxon>
        <taxon>Vertebrata</taxon>
        <taxon>Euteleostomi</taxon>
        <taxon>Actinopterygii</taxon>
        <taxon>Neopterygii</taxon>
        <taxon>Teleostei</taxon>
        <taxon>Neoteleostei</taxon>
        <taxon>Acanthomorphata</taxon>
        <taxon>Ovalentaria</taxon>
        <taxon>Atherinomorphae</taxon>
        <taxon>Beloniformes</taxon>
        <taxon>Adrianichthyidae</taxon>
        <taxon>Oryziinae</taxon>
        <taxon>Oryzias</taxon>
    </lineage>
</organism>
<keyword evidence="4" id="KW-1185">Reference proteome</keyword>
<accession>A0A3B3DC98</accession>
<name>A0A3B3DC98_ORYME</name>